<accession>A0A0H2REJ8</accession>
<gene>
    <name evidence="1" type="ORF">SCHPADRAFT_907069</name>
</gene>
<evidence type="ECO:0000313" key="2">
    <source>
        <dbReference type="Proteomes" id="UP000053477"/>
    </source>
</evidence>
<dbReference type="InParanoid" id="A0A0H2REJ8"/>
<reference evidence="1 2" key="1">
    <citation type="submission" date="2015-04" db="EMBL/GenBank/DDBJ databases">
        <title>Complete genome sequence of Schizopora paradoxa KUC8140, a cosmopolitan wood degrader in East Asia.</title>
        <authorList>
            <consortium name="DOE Joint Genome Institute"/>
            <person name="Min B."/>
            <person name="Park H."/>
            <person name="Jang Y."/>
            <person name="Kim J.-J."/>
            <person name="Kim K.H."/>
            <person name="Pangilinan J."/>
            <person name="Lipzen A."/>
            <person name="Riley R."/>
            <person name="Grigoriev I.V."/>
            <person name="Spatafora J.W."/>
            <person name="Choi I.-G."/>
        </authorList>
    </citation>
    <scope>NUCLEOTIDE SEQUENCE [LARGE SCALE GENOMIC DNA]</scope>
    <source>
        <strain evidence="1 2">KUC8140</strain>
    </source>
</reference>
<name>A0A0H2REJ8_9AGAM</name>
<organism evidence="1 2">
    <name type="scientific">Schizopora paradoxa</name>
    <dbReference type="NCBI Taxonomy" id="27342"/>
    <lineage>
        <taxon>Eukaryota</taxon>
        <taxon>Fungi</taxon>
        <taxon>Dikarya</taxon>
        <taxon>Basidiomycota</taxon>
        <taxon>Agaricomycotina</taxon>
        <taxon>Agaricomycetes</taxon>
        <taxon>Hymenochaetales</taxon>
        <taxon>Schizoporaceae</taxon>
        <taxon>Schizopora</taxon>
    </lineage>
</organism>
<dbReference type="Proteomes" id="UP000053477">
    <property type="component" value="Unassembled WGS sequence"/>
</dbReference>
<evidence type="ECO:0000313" key="1">
    <source>
        <dbReference type="EMBL" id="KLO10254.1"/>
    </source>
</evidence>
<proteinExistence type="predicted"/>
<dbReference type="AlphaFoldDB" id="A0A0H2REJ8"/>
<sequence length="84" mass="9847">MLDQAHWHGSSFVLELEAKFDEVVFHQDNRCKFSREARSSVQVHASPFYKHSRSLKHDRPEHLQALTALSNPKSFLISQKPERF</sequence>
<keyword evidence="2" id="KW-1185">Reference proteome</keyword>
<dbReference type="EMBL" id="KQ086032">
    <property type="protein sequence ID" value="KLO10254.1"/>
    <property type="molecule type" value="Genomic_DNA"/>
</dbReference>
<protein>
    <submittedName>
        <fullName evidence="1">Uncharacterized protein</fullName>
    </submittedName>
</protein>